<evidence type="ECO:0000256" key="5">
    <source>
        <dbReference type="ARBA" id="ARBA00023242"/>
    </source>
</evidence>
<comment type="subcellular location">
    <subcellularLocation>
        <location evidence="1">Nucleus</location>
        <location evidence="1">Nucleolus</location>
    </subcellularLocation>
</comment>
<evidence type="ECO:0000256" key="2">
    <source>
        <dbReference type="ARBA" id="ARBA00022552"/>
    </source>
</evidence>
<dbReference type="AlphaFoldDB" id="A0A498JYW1"/>
<dbReference type="GO" id="GO:0006364">
    <property type="term" value="P:rRNA processing"/>
    <property type="evidence" value="ECO:0007669"/>
    <property type="project" value="UniProtKB-KW"/>
</dbReference>
<evidence type="ECO:0000313" key="7">
    <source>
        <dbReference type="EMBL" id="RXH98351.1"/>
    </source>
</evidence>
<dbReference type="STRING" id="3750.A0A498JYW1"/>
<proteinExistence type="predicted"/>
<dbReference type="GO" id="GO:0034388">
    <property type="term" value="C:Pwp2p-containing subcomplex of 90S preribosome"/>
    <property type="evidence" value="ECO:0007669"/>
    <property type="project" value="TreeGrafter"/>
</dbReference>
<dbReference type="GO" id="GO:0032040">
    <property type="term" value="C:small-subunit processome"/>
    <property type="evidence" value="ECO:0007669"/>
    <property type="project" value="TreeGrafter"/>
</dbReference>
<reference evidence="7 8" key="1">
    <citation type="submission" date="2018-10" db="EMBL/GenBank/DDBJ databases">
        <title>A high-quality apple genome assembly.</title>
        <authorList>
            <person name="Hu J."/>
        </authorList>
    </citation>
    <scope>NUCLEOTIDE SEQUENCE [LARGE SCALE GENOMIC DNA]</scope>
    <source>
        <strain evidence="8">cv. HFTH1</strain>
        <tissue evidence="7">Young leaf</tissue>
    </source>
</reference>
<feature type="region of interest" description="Disordered" evidence="6">
    <location>
        <begin position="21"/>
        <end position="47"/>
    </location>
</feature>
<feature type="compositionally biased region" description="Acidic residues" evidence="6">
    <location>
        <begin position="29"/>
        <end position="40"/>
    </location>
</feature>
<keyword evidence="2" id="KW-0698">rRNA processing</keyword>
<evidence type="ECO:0000256" key="4">
    <source>
        <dbReference type="ARBA" id="ARBA00022737"/>
    </source>
</evidence>
<evidence type="ECO:0000256" key="6">
    <source>
        <dbReference type="SAM" id="MobiDB-lite"/>
    </source>
</evidence>
<gene>
    <name evidence="7" type="ORF">DVH24_010676</name>
</gene>
<organism evidence="7 8">
    <name type="scientific">Malus domestica</name>
    <name type="common">Apple</name>
    <name type="synonym">Pyrus malus</name>
    <dbReference type="NCBI Taxonomy" id="3750"/>
    <lineage>
        <taxon>Eukaryota</taxon>
        <taxon>Viridiplantae</taxon>
        <taxon>Streptophyta</taxon>
        <taxon>Embryophyta</taxon>
        <taxon>Tracheophyta</taxon>
        <taxon>Spermatophyta</taxon>
        <taxon>Magnoliopsida</taxon>
        <taxon>eudicotyledons</taxon>
        <taxon>Gunneridae</taxon>
        <taxon>Pentapetalae</taxon>
        <taxon>rosids</taxon>
        <taxon>fabids</taxon>
        <taxon>Rosales</taxon>
        <taxon>Rosaceae</taxon>
        <taxon>Amygdaloideae</taxon>
        <taxon>Maleae</taxon>
        <taxon>Malus</taxon>
    </lineage>
</organism>
<accession>A0A498JYW1</accession>
<keyword evidence="4" id="KW-0677">Repeat</keyword>
<keyword evidence="3" id="KW-0853">WD repeat</keyword>
<evidence type="ECO:0000256" key="1">
    <source>
        <dbReference type="ARBA" id="ARBA00004604"/>
    </source>
</evidence>
<comment type="caution">
    <text evidence="7">The sequence shown here is derived from an EMBL/GenBank/DDBJ whole genome shotgun (WGS) entry which is preliminary data.</text>
</comment>
<dbReference type="EMBL" id="RDQH01000331">
    <property type="protein sequence ID" value="RXH98351.1"/>
    <property type="molecule type" value="Genomic_DNA"/>
</dbReference>
<dbReference type="PANTHER" id="PTHR18359:SF0">
    <property type="entry name" value="U3 SMALL NUCLEOLAR RNA-ASSOCIATED PROTEIN 18 HOMOLOG"/>
    <property type="match status" value="1"/>
</dbReference>
<protein>
    <submittedName>
        <fullName evidence="7">Uncharacterized protein</fullName>
    </submittedName>
</protein>
<evidence type="ECO:0000313" key="8">
    <source>
        <dbReference type="Proteomes" id="UP000290289"/>
    </source>
</evidence>
<keyword evidence="5" id="KW-0539">Nucleus</keyword>
<evidence type="ECO:0000256" key="3">
    <source>
        <dbReference type="ARBA" id="ARBA00022574"/>
    </source>
</evidence>
<dbReference type="PANTHER" id="PTHR18359">
    <property type="entry name" value="WD-REPEAT PROTEIN-RELATED"/>
    <property type="match status" value="1"/>
</dbReference>
<name>A0A498JYW1_MALDO</name>
<sequence length="160" mass="18101">MEQKERSSWRTRCLEPLVPHLSNGMLSVDGEDGELSEEETQEKKPVWVDEEEKAKQILLKLRKLRKEEEESLISGSVYMSRLRAQHAELNPGTEWAQLDRELRDGSYSDDDLLGTNEDLVVKSSAKLLSGLLEYSALVNANAEEPSNGPIISVHFHRNGI</sequence>
<dbReference type="Proteomes" id="UP000290289">
    <property type="component" value="Chromosome 5"/>
</dbReference>
<dbReference type="InterPro" id="IPR045161">
    <property type="entry name" value="Utp18"/>
</dbReference>
<keyword evidence="8" id="KW-1185">Reference proteome</keyword>